<dbReference type="Proteomes" id="UP001500994">
    <property type="component" value="Unassembled WGS sequence"/>
</dbReference>
<keyword evidence="4 5" id="KW-0472">Membrane</keyword>
<keyword evidence="3 5" id="KW-1133">Transmembrane helix</keyword>
<feature type="transmembrane region" description="Helical" evidence="5">
    <location>
        <begin position="44"/>
        <end position="64"/>
    </location>
</feature>
<proteinExistence type="predicted"/>
<feature type="transmembrane region" description="Helical" evidence="5">
    <location>
        <begin position="6"/>
        <end position="24"/>
    </location>
</feature>
<dbReference type="InterPro" id="IPR007269">
    <property type="entry name" value="ICMT_MeTrfase"/>
</dbReference>
<gene>
    <name evidence="6" type="ORF">GCM10009864_80480</name>
</gene>
<dbReference type="RefSeq" id="WP_344584953.1">
    <property type="nucleotide sequence ID" value="NZ_BAAARK010000068.1"/>
</dbReference>
<comment type="caution">
    <text evidence="6">The sequence shown here is derived from an EMBL/GenBank/DDBJ whole genome shotgun (WGS) entry which is preliminary data.</text>
</comment>
<accession>A0ABP6FKP0</accession>
<evidence type="ECO:0000313" key="6">
    <source>
        <dbReference type="EMBL" id="GAA2693627.1"/>
    </source>
</evidence>
<keyword evidence="2 5" id="KW-0812">Transmembrane</keyword>
<feature type="transmembrane region" description="Helical" evidence="5">
    <location>
        <begin position="122"/>
        <end position="140"/>
    </location>
</feature>
<name>A0ABP6FKP0_9ACTN</name>
<dbReference type="Gene3D" id="1.20.120.1630">
    <property type="match status" value="1"/>
</dbReference>
<evidence type="ECO:0008006" key="8">
    <source>
        <dbReference type="Google" id="ProtNLM"/>
    </source>
</evidence>
<dbReference type="EMBL" id="BAAARK010000068">
    <property type="protein sequence ID" value="GAA2693627.1"/>
    <property type="molecule type" value="Genomic_DNA"/>
</dbReference>
<keyword evidence="7" id="KW-1185">Reference proteome</keyword>
<dbReference type="InterPro" id="IPR052527">
    <property type="entry name" value="Metal_cation-efflux_comp"/>
</dbReference>
<dbReference type="PANTHER" id="PTHR43847:SF1">
    <property type="entry name" value="BLL3993 PROTEIN"/>
    <property type="match status" value="1"/>
</dbReference>
<reference evidence="7" key="1">
    <citation type="journal article" date="2019" name="Int. J. Syst. Evol. Microbiol.">
        <title>The Global Catalogue of Microorganisms (GCM) 10K type strain sequencing project: providing services to taxonomists for standard genome sequencing and annotation.</title>
        <authorList>
            <consortium name="The Broad Institute Genomics Platform"/>
            <consortium name="The Broad Institute Genome Sequencing Center for Infectious Disease"/>
            <person name="Wu L."/>
            <person name="Ma J."/>
        </authorList>
    </citation>
    <scope>NUCLEOTIDE SEQUENCE [LARGE SCALE GENOMIC DNA]</scope>
    <source>
        <strain evidence="7">JCM 16374</strain>
    </source>
</reference>
<feature type="transmembrane region" description="Helical" evidence="5">
    <location>
        <begin position="146"/>
        <end position="163"/>
    </location>
</feature>
<evidence type="ECO:0000313" key="7">
    <source>
        <dbReference type="Proteomes" id="UP001500994"/>
    </source>
</evidence>
<sequence>MLHHVVHTALIVTLWAWAAAEVLLQVRQRWRSERTERTERLSLLVFPVLIGGGIALAAPIRAAVPALSYATELPAVRLAVLVVAWAGIGIRLWAIVALGRFFRGTVHIQHGHRVVTTGPYRYVRHPAYSGMLLAAAALALLLDNAASWLVCVVGCLLAVGYRIRVEERMLLDALGEEYRSYAARTRRLVPGVW</sequence>
<evidence type="ECO:0000256" key="1">
    <source>
        <dbReference type="ARBA" id="ARBA00004141"/>
    </source>
</evidence>
<dbReference type="Pfam" id="PF04140">
    <property type="entry name" value="ICMT"/>
    <property type="match status" value="1"/>
</dbReference>
<comment type="subcellular location">
    <subcellularLocation>
        <location evidence="1">Membrane</location>
        <topology evidence="1">Multi-pass membrane protein</topology>
    </subcellularLocation>
</comment>
<feature type="transmembrane region" description="Helical" evidence="5">
    <location>
        <begin position="76"/>
        <end position="102"/>
    </location>
</feature>
<evidence type="ECO:0000256" key="3">
    <source>
        <dbReference type="ARBA" id="ARBA00022989"/>
    </source>
</evidence>
<evidence type="ECO:0000256" key="4">
    <source>
        <dbReference type="ARBA" id="ARBA00023136"/>
    </source>
</evidence>
<evidence type="ECO:0000256" key="2">
    <source>
        <dbReference type="ARBA" id="ARBA00022692"/>
    </source>
</evidence>
<organism evidence="6 7">
    <name type="scientific">Streptomyces lunalinharesii</name>
    <dbReference type="NCBI Taxonomy" id="333384"/>
    <lineage>
        <taxon>Bacteria</taxon>
        <taxon>Bacillati</taxon>
        <taxon>Actinomycetota</taxon>
        <taxon>Actinomycetes</taxon>
        <taxon>Kitasatosporales</taxon>
        <taxon>Streptomycetaceae</taxon>
        <taxon>Streptomyces</taxon>
    </lineage>
</organism>
<protein>
    <recommendedName>
        <fullName evidence="8">Isoprenylcysteine carboxyl methyltransferase</fullName>
    </recommendedName>
</protein>
<dbReference type="PANTHER" id="PTHR43847">
    <property type="entry name" value="BLL3993 PROTEIN"/>
    <property type="match status" value="1"/>
</dbReference>
<evidence type="ECO:0000256" key="5">
    <source>
        <dbReference type="SAM" id="Phobius"/>
    </source>
</evidence>